<evidence type="ECO:0000256" key="1">
    <source>
        <dbReference type="SAM" id="MobiDB-lite"/>
    </source>
</evidence>
<proteinExistence type="predicted"/>
<sequence>MSARRDFLLAAIQGQGPAARVSTASAARLMAASPWPTTGRNTARKDLGALVARGVLRVVESAGRTSYQLSTKKEGGMTVRFTDADRVLGQIERGEVRVGPDAAREIAARHEARYGSVWAKDRAWAEAVADLGPAKRSSARVDHAAVAEAARRVPGEWVLVGEYRNSVTAASTASSIRTGNRRSTQPFYGPGGSFEARVSRTEGGTRVEARYVGAAQGEEPARTFPQLRVACPACGSAPGALCTSHDGTRVRRHDVHQARRAAWAKGGAA</sequence>
<protein>
    <recommendedName>
        <fullName evidence="2">DNA-binding phage zinc finger domain-containing protein</fullName>
    </recommendedName>
</protein>
<evidence type="ECO:0000259" key="2">
    <source>
        <dbReference type="Pfam" id="PF24623"/>
    </source>
</evidence>
<reference evidence="4" key="1">
    <citation type="submission" date="2023-07" db="EMBL/GenBank/DDBJ databases">
        <title>30 novel species of actinomycetes from the DSMZ collection.</title>
        <authorList>
            <person name="Nouioui I."/>
        </authorList>
    </citation>
    <scope>NUCLEOTIDE SEQUENCE [LARGE SCALE GENOMIC DNA]</scope>
    <source>
        <strain evidence="4">DSM 41979</strain>
    </source>
</reference>
<dbReference type="InterPro" id="IPR056911">
    <property type="entry name" value="Phage_Znf_bind_put"/>
</dbReference>
<gene>
    <name evidence="3" type="ORF">RM698_12665</name>
</gene>
<keyword evidence="4" id="KW-1185">Reference proteome</keyword>
<name>A0ABU2QZU6_9ACTN</name>
<comment type="caution">
    <text evidence="3">The sequence shown here is derived from an EMBL/GenBank/DDBJ whole genome shotgun (WGS) entry which is preliminary data.</text>
</comment>
<dbReference type="RefSeq" id="WP_010264252.1">
    <property type="nucleotide sequence ID" value="NZ_JAVRET010000024.1"/>
</dbReference>
<organism evidence="3 4">
    <name type="scientific">Streptomyces evansiae</name>
    <dbReference type="NCBI Taxonomy" id="3075535"/>
    <lineage>
        <taxon>Bacteria</taxon>
        <taxon>Bacillati</taxon>
        <taxon>Actinomycetota</taxon>
        <taxon>Actinomycetes</taxon>
        <taxon>Kitasatosporales</taxon>
        <taxon>Streptomycetaceae</taxon>
        <taxon>Streptomyces</taxon>
    </lineage>
</organism>
<evidence type="ECO:0000313" key="3">
    <source>
        <dbReference type="EMBL" id="MDT0409900.1"/>
    </source>
</evidence>
<dbReference type="Pfam" id="PF24623">
    <property type="entry name" value="Phage_zn_bind_8"/>
    <property type="match status" value="1"/>
</dbReference>
<dbReference type="EMBL" id="JAVRET010000024">
    <property type="protein sequence ID" value="MDT0409900.1"/>
    <property type="molecule type" value="Genomic_DNA"/>
</dbReference>
<accession>A0ABU2QZU6</accession>
<feature type="region of interest" description="Disordered" evidence="1">
    <location>
        <begin position="177"/>
        <end position="200"/>
    </location>
</feature>
<feature type="domain" description="DNA-binding phage zinc finger" evidence="2">
    <location>
        <begin position="219"/>
        <end position="264"/>
    </location>
</feature>
<feature type="compositionally biased region" description="Polar residues" evidence="1">
    <location>
        <begin position="177"/>
        <end position="186"/>
    </location>
</feature>
<evidence type="ECO:0000313" key="4">
    <source>
        <dbReference type="Proteomes" id="UP001183610"/>
    </source>
</evidence>
<dbReference type="Proteomes" id="UP001183610">
    <property type="component" value="Unassembled WGS sequence"/>
</dbReference>